<keyword evidence="1" id="KW-0812">Transmembrane</keyword>
<comment type="caution">
    <text evidence="2">The sequence shown here is derived from an EMBL/GenBank/DDBJ whole genome shotgun (WGS) entry which is preliminary data.</text>
</comment>
<name>A0ABP8INV6_9BACT</name>
<keyword evidence="1" id="KW-1133">Transmembrane helix</keyword>
<dbReference type="EMBL" id="BAABGZ010000072">
    <property type="protein sequence ID" value="GAA4364568.1"/>
    <property type="molecule type" value="Genomic_DNA"/>
</dbReference>
<gene>
    <name evidence="2" type="ORF">GCM10023185_34190</name>
</gene>
<feature type="transmembrane region" description="Helical" evidence="1">
    <location>
        <begin position="208"/>
        <end position="232"/>
    </location>
</feature>
<dbReference type="RefSeq" id="WP_345237327.1">
    <property type="nucleotide sequence ID" value="NZ_BAABGZ010000072.1"/>
</dbReference>
<accession>A0ABP8INV6</accession>
<sequence length="396" mass="43040">MPEAGRAFLRRWLLLFAGLLALTSPFQYRVLPSPGAWLRPVLEAGLGAVAGRWLPNQSAALFSDSPGLYLYAALLLAATALAAAFWLWLSRRRLATEARLWYLLHTGAAWFLALHLLEYGFDKVFKHQFYLPEPNTLYTPLGQMTPDLAYWSVMGVSRFYSVFAGLTEVGAGLLLLWGRTRLLGGLLALAVLANVVALNIGFDISVKLWSGFLLGLAALVASPGMGTLWAGLVREQWRAPVRPRRPLGWPGRAVGAGRGLLLGLLLLETAGPFAQTGTFNDDAAARPPLHGAYAVTAALPAPSAGAPLRLFVHRRGYLITQAADGQLHDYRLRYAPGQLLLSSRARTDTLAYTSDSAGLHLTGTLDAAPVRWLARPLPWRQLPLLRGGHWTTGPAE</sequence>
<feature type="transmembrane region" description="Helical" evidence="1">
    <location>
        <begin position="182"/>
        <end position="202"/>
    </location>
</feature>
<reference evidence="3" key="1">
    <citation type="journal article" date="2019" name="Int. J. Syst. Evol. Microbiol.">
        <title>The Global Catalogue of Microorganisms (GCM) 10K type strain sequencing project: providing services to taxonomists for standard genome sequencing and annotation.</title>
        <authorList>
            <consortium name="The Broad Institute Genomics Platform"/>
            <consortium name="The Broad Institute Genome Sequencing Center for Infectious Disease"/>
            <person name="Wu L."/>
            <person name="Ma J."/>
        </authorList>
    </citation>
    <scope>NUCLEOTIDE SEQUENCE [LARGE SCALE GENOMIC DNA]</scope>
    <source>
        <strain evidence="3">JCM 17923</strain>
    </source>
</reference>
<evidence type="ECO:0000313" key="3">
    <source>
        <dbReference type="Proteomes" id="UP001501153"/>
    </source>
</evidence>
<feature type="transmembrane region" description="Helical" evidence="1">
    <location>
        <begin position="68"/>
        <end position="89"/>
    </location>
</feature>
<keyword evidence="3" id="KW-1185">Reference proteome</keyword>
<feature type="transmembrane region" description="Helical" evidence="1">
    <location>
        <begin position="101"/>
        <end position="121"/>
    </location>
</feature>
<feature type="transmembrane region" description="Helical" evidence="1">
    <location>
        <begin position="148"/>
        <end position="175"/>
    </location>
</feature>
<organism evidence="2 3">
    <name type="scientific">Hymenobacter saemangeumensis</name>
    <dbReference type="NCBI Taxonomy" id="1084522"/>
    <lineage>
        <taxon>Bacteria</taxon>
        <taxon>Pseudomonadati</taxon>
        <taxon>Bacteroidota</taxon>
        <taxon>Cytophagia</taxon>
        <taxon>Cytophagales</taxon>
        <taxon>Hymenobacteraceae</taxon>
        <taxon>Hymenobacter</taxon>
    </lineage>
</organism>
<evidence type="ECO:0000256" key="1">
    <source>
        <dbReference type="SAM" id="Phobius"/>
    </source>
</evidence>
<evidence type="ECO:0008006" key="4">
    <source>
        <dbReference type="Google" id="ProtNLM"/>
    </source>
</evidence>
<dbReference type="Proteomes" id="UP001501153">
    <property type="component" value="Unassembled WGS sequence"/>
</dbReference>
<evidence type="ECO:0000313" key="2">
    <source>
        <dbReference type="EMBL" id="GAA4364568.1"/>
    </source>
</evidence>
<keyword evidence="1" id="KW-0472">Membrane</keyword>
<protein>
    <recommendedName>
        <fullName evidence="4">DoxX family membrane protein</fullName>
    </recommendedName>
</protein>
<proteinExistence type="predicted"/>